<dbReference type="Proteomes" id="UP000552615">
    <property type="component" value="Unassembled WGS sequence"/>
</dbReference>
<dbReference type="RefSeq" id="WP_169232712.1">
    <property type="nucleotide sequence ID" value="NZ_JABBGF010000004.1"/>
</dbReference>
<protein>
    <submittedName>
        <fullName evidence="1">Uncharacterized protein</fullName>
    </submittedName>
</protein>
<keyword evidence="2" id="KW-1185">Reference proteome</keyword>
<sequence length="149" mass="16204">MSTVATQALQKSSSIVIVNNTQINADINNANNETIADQTKERQVYVGISVTRGDIPTAEITSTRGPNGIDGKTTITMFNMTSSYYDKPTSQRLNIPIYAVDSYTGVQTNGNAIHRVTPNGVQTNNIGTTKTNNIGQESLNHFIEKQKNP</sequence>
<dbReference type="EMBL" id="JABBGF010000004">
    <property type="protein sequence ID" value="NML59406.1"/>
    <property type="molecule type" value="Genomic_DNA"/>
</dbReference>
<dbReference type="AlphaFoldDB" id="A0A7Y0A9Y8"/>
<proteinExistence type="predicted"/>
<organism evidence="1 2">
    <name type="scientific">Chryseobacterium cheonjiense</name>
    <dbReference type="NCBI Taxonomy" id="2728845"/>
    <lineage>
        <taxon>Bacteria</taxon>
        <taxon>Pseudomonadati</taxon>
        <taxon>Bacteroidota</taxon>
        <taxon>Flavobacteriia</taxon>
        <taxon>Flavobacteriales</taxon>
        <taxon>Weeksellaceae</taxon>
        <taxon>Chryseobacterium group</taxon>
        <taxon>Chryseobacterium</taxon>
    </lineage>
</organism>
<reference evidence="1 2" key="1">
    <citation type="submission" date="2020-04" db="EMBL/GenBank/DDBJ databases">
        <title>Chryseobacterium sp. RJ-7-14 sp. nov., isolated from Jeju soil.</title>
        <authorList>
            <person name="Dahal R.H."/>
            <person name="Chaudhary D.K."/>
        </authorList>
    </citation>
    <scope>NUCLEOTIDE SEQUENCE [LARGE SCALE GENOMIC DNA]</scope>
    <source>
        <strain evidence="1 2">RJ-7-14</strain>
    </source>
</reference>
<accession>A0A7Y0A9Y8</accession>
<name>A0A7Y0A9Y8_9FLAO</name>
<gene>
    <name evidence="1" type="ORF">HHL20_18960</name>
</gene>
<comment type="caution">
    <text evidence="1">The sequence shown here is derived from an EMBL/GenBank/DDBJ whole genome shotgun (WGS) entry which is preliminary data.</text>
</comment>
<evidence type="ECO:0000313" key="2">
    <source>
        <dbReference type="Proteomes" id="UP000552615"/>
    </source>
</evidence>
<evidence type="ECO:0000313" key="1">
    <source>
        <dbReference type="EMBL" id="NML59406.1"/>
    </source>
</evidence>